<evidence type="ECO:0000313" key="9">
    <source>
        <dbReference type="Proteomes" id="UP001342631"/>
    </source>
</evidence>
<keyword evidence="4 6" id="KW-1133">Transmembrane helix</keyword>
<feature type="transmembrane region" description="Helical" evidence="6">
    <location>
        <begin position="323"/>
        <end position="345"/>
    </location>
</feature>
<keyword evidence="3 6" id="KW-0812">Transmembrane</keyword>
<feature type="transmembrane region" description="Helical" evidence="6">
    <location>
        <begin position="249"/>
        <end position="269"/>
    </location>
</feature>
<sequence>MSGQGDDSPAGGAPSLFARLAVGVFRRRGRVLVGALLLLGAAVWALLRGGDLTTGTIEGIEAVRAEALARGAAAGSNDQTLAIIFHHDEWTTDAPRFAQAVTSALARVQRLPEVASVVSPIGAPEAFRARFVAPTGHDLLALVRLKGGEREATAAFPAVRAALEGSGLQTTLTGKVAFLAALNELLAHDLLRAELLSFPLALLVLLWVFRTVVAAMLPLVVGGLAVLCGVAGVLLLSRVTNMAQYTLNVVSLIGLGVAIDYSLFIVSRFRAELALGSTTEQALTRTLDTAGRAVAFSGLAVTVGLGGLLFFRGSYLSAMGLGGALVVAFAVLFALTVLPALLAWLGPRVDRGRLPFARMQGRGGGWHALATWVMRHPWWVLLPTLALLLAMGLPFRRLQLAATDITALPEGTEARRGAETLARLFPREAATRVLVAVEFPGGNPLTPERAGALHDASRRISALPGVLGVESAVTLVPGMDRATVQRMAAAPPQLLPPELQAARAAYVTGNVAVMQVLTSSAPSSVEARNLVRALREDRAVGDGRWQVGGQTAADVDAAAFVKQHTPAAVGFVMGMTCIVLFVLLRSVVLPLKALLMNLLSLAGSFGALVFIFQEGHLHRLLRFEPGPIEPSLPILLFCALFGLSMDYEVLLLSRIREEWLRTGDNTHAVAEGLERTGGLITSAAAIMVAVFAAFTLASVVVVKAMGLGMAIAVALDATLVRVLIVPAMMRLMGDFNWWGPGHWRRSNARAQGTRGTEVRP</sequence>
<keyword evidence="9" id="KW-1185">Reference proteome</keyword>
<evidence type="ECO:0000259" key="7">
    <source>
        <dbReference type="Pfam" id="PF03176"/>
    </source>
</evidence>
<organism evidence="8 9">
    <name type="scientific">Corallococcus caeni</name>
    <dbReference type="NCBI Taxonomy" id="3082388"/>
    <lineage>
        <taxon>Bacteria</taxon>
        <taxon>Pseudomonadati</taxon>
        <taxon>Myxococcota</taxon>
        <taxon>Myxococcia</taxon>
        <taxon>Myxococcales</taxon>
        <taxon>Cystobacterineae</taxon>
        <taxon>Myxococcaceae</taxon>
        <taxon>Corallococcus</taxon>
    </lineage>
</organism>
<comment type="caution">
    <text evidence="8">The sequence shown here is derived from an EMBL/GenBank/DDBJ whole genome shotgun (WGS) entry which is preliminary data.</text>
</comment>
<evidence type="ECO:0000256" key="1">
    <source>
        <dbReference type="ARBA" id="ARBA00004651"/>
    </source>
</evidence>
<feature type="transmembrane region" description="Helical" evidence="6">
    <location>
        <begin position="29"/>
        <end position="47"/>
    </location>
</feature>
<feature type="transmembrane region" description="Helical" evidence="6">
    <location>
        <begin position="567"/>
        <end position="588"/>
    </location>
</feature>
<feature type="transmembrane region" description="Helical" evidence="6">
    <location>
        <begin position="289"/>
        <end position="311"/>
    </location>
</feature>
<dbReference type="Proteomes" id="UP001342631">
    <property type="component" value="Unassembled WGS sequence"/>
</dbReference>
<name>A0ABQ6QIA6_9BACT</name>
<dbReference type="Pfam" id="PF03176">
    <property type="entry name" value="MMPL"/>
    <property type="match status" value="2"/>
</dbReference>
<keyword evidence="5 6" id="KW-0472">Membrane</keyword>
<feature type="transmembrane region" description="Helical" evidence="6">
    <location>
        <begin position="190"/>
        <end position="209"/>
    </location>
</feature>
<feature type="transmembrane region" description="Helical" evidence="6">
    <location>
        <begin position="679"/>
        <end position="702"/>
    </location>
</feature>
<evidence type="ECO:0000256" key="5">
    <source>
        <dbReference type="ARBA" id="ARBA00023136"/>
    </source>
</evidence>
<feature type="transmembrane region" description="Helical" evidence="6">
    <location>
        <begin position="594"/>
        <end position="612"/>
    </location>
</feature>
<dbReference type="InterPro" id="IPR004869">
    <property type="entry name" value="MMPL_dom"/>
</dbReference>
<gene>
    <name evidence="8" type="ORF">ASNO1_00730</name>
</gene>
<evidence type="ECO:0000256" key="2">
    <source>
        <dbReference type="ARBA" id="ARBA00022475"/>
    </source>
</evidence>
<evidence type="ECO:0000256" key="3">
    <source>
        <dbReference type="ARBA" id="ARBA00022692"/>
    </source>
</evidence>
<feature type="domain" description="Membrane transport protein MMPL" evidence="7">
    <location>
        <begin position="63"/>
        <end position="377"/>
    </location>
</feature>
<feature type="transmembrane region" description="Helical" evidence="6">
    <location>
        <begin position="215"/>
        <end position="237"/>
    </location>
</feature>
<comment type="subcellular location">
    <subcellularLocation>
        <location evidence="1">Cell membrane</location>
        <topology evidence="1">Multi-pass membrane protein</topology>
    </subcellularLocation>
</comment>
<evidence type="ECO:0000256" key="4">
    <source>
        <dbReference type="ARBA" id="ARBA00022989"/>
    </source>
</evidence>
<evidence type="ECO:0000256" key="6">
    <source>
        <dbReference type="SAM" id="Phobius"/>
    </source>
</evidence>
<reference evidence="8 9" key="1">
    <citation type="journal article" date="2024" name="Arch. Microbiol.">
        <title>Corallococcus caeni sp. nov., a novel myxobacterium isolated from activated sludge.</title>
        <authorList>
            <person name="Tomita S."/>
            <person name="Nakai R."/>
            <person name="Kuroda K."/>
            <person name="Kurashita H."/>
            <person name="Hatamoto M."/>
            <person name="Yamaguchi T."/>
            <person name="Narihiro T."/>
        </authorList>
    </citation>
    <scope>NUCLEOTIDE SEQUENCE [LARGE SCALE GENOMIC DNA]</scope>
    <source>
        <strain evidence="8 9">NO1</strain>
    </source>
</reference>
<accession>A0ABQ6QIA6</accession>
<keyword evidence="2" id="KW-1003">Cell membrane</keyword>
<dbReference type="PANTHER" id="PTHR33406">
    <property type="entry name" value="MEMBRANE PROTEIN MJ1562-RELATED"/>
    <property type="match status" value="1"/>
</dbReference>
<dbReference type="SUPFAM" id="SSF82866">
    <property type="entry name" value="Multidrug efflux transporter AcrB transmembrane domain"/>
    <property type="match status" value="2"/>
</dbReference>
<dbReference type="EMBL" id="BTTX01000001">
    <property type="protein sequence ID" value="GMU03821.1"/>
    <property type="molecule type" value="Genomic_DNA"/>
</dbReference>
<feature type="domain" description="Membrane transport protein MMPL" evidence="7">
    <location>
        <begin position="408"/>
        <end position="747"/>
    </location>
</feature>
<dbReference type="Gene3D" id="1.20.1640.10">
    <property type="entry name" value="Multidrug efflux transporter AcrB transmembrane domain"/>
    <property type="match status" value="2"/>
</dbReference>
<protein>
    <submittedName>
        <fullName evidence="8">MMPL family transporter</fullName>
    </submittedName>
</protein>
<evidence type="ECO:0000313" key="8">
    <source>
        <dbReference type="EMBL" id="GMU03821.1"/>
    </source>
</evidence>
<dbReference type="RefSeq" id="WP_338273578.1">
    <property type="nucleotide sequence ID" value="NZ_BTTX01000001.1"/>
</dbReference>
<feature type="transmembrane region" description="Helical" evidence="6">
    <location>
        <begin position="709"/>
        <end position="729"/>
    </location>
</feature>
<dbReference type="PANTHER" id="PTHR33406:SF13">
    <property type="entry name" value="MEMBRANE PROTEIN YDFJ"/>
    <property type="match status" value="1"/>
</dbReference>
<dbReference type="InterPro" id="IPR050545">
    <property type="entry name" value="Mycobact_MmpL"/>
</dbReference>
<feature type="transmembrane region" description="Helical" evidence="6">
    <location>
        <begin position="376"/>
        <end position="395"/>
    </location>
</feature>
<proteinExistence type="predicted"/>